<protein>
    <submittedName>
        <fullName evidence="1">Uncharacterized protein</fullName>
    </submittedName>
</protein>
<evidence type="ECO:0000313" key="1">
    <source>
        <dbReference type="EMBL" id="KAJ8111673.1"/>
    </source>
</evidence>
<reference evidence="1" key="1">
    <citation type="submission" date="2022-11" db="EMBL/GenBank/DDBJ databases">
        <title>Genome Sequence of Boeremia exigua.</title>
        <authorList>
            <person name="Buettner E."/>
        </authorList>
    </citation>
    <scope>NUCLEOTIDE SEQUENCE</scope>
    <source>
        <strain evidence="1">CU02</strain>
    </source>
</reference>
<keyword evidence="2" id="KW-1185">Reference proteome</keyword>
<accession>A0ACC2I948</accession>
<sequence>MKAIASNMLPSNQACFPGQDAACTRCHKGCRQAQGQRDLARKNRPHPGLTDWDIGEMEQNSKKNRGIPDELGTEASVASVDRTQYLQI</sequence>
<dbReference type="EMBL" id="JAPHNI010000385">
    <property type="protein sequence ID" value="KAJ8111673.1"/>
    <property type="molecule type" value="Genomic_DNA"/>
</dbReference>
<dbReference type="Proteomes" id="UP001153331">
    <property type="component" value="Unassembled WGS sequence"/>
</dbReference>
<evidence type="ECO:0000313" key="2">
    <source>
        <dbReference type="Proteomes" id="UP001153331"/>
    </source>
</evidence>
<proteinExistence type="predicted"/>
<organism evidence="1 2">
    <name type="scientific">Boeremia exigua</name>
    <dbReference type="NCBI Taxonomy" id="749465"/>
    <lineage>
        <taxon>Eukaryota</taxon>
        <taxon>Fungi</taxon>
        <taxon>Dikarya</taxon>
        <taxon>Ascomycota</taxon>
        <taxon>Pezizomycotina</taxon>
        <taxon>Dothideomycetes</taxon>
        <taxon>Pleosporomycetidae</taxon>
        <taxon>Pleosporales</taxon>
        <taxon>Pleosporineae</taxon>
        <taxon>Didymellaceae</taxon>
        <taxon>Boeremia</taxon>
    </lineage>
</organism>
<name>A0ACC2I948_9PLEO</name>
<comment type="caution">
    <text evidence="1">The sequence shown here is derived from an EMBL/GenBank/DDBJ whole genome shotgun (WGS) entry which is preliminary data.</text>
</comment>
<gene>
    <name evidence="1" type="ORF">OPT61_g5788</name>
</gene>